<proteinExistence type="predicted"/>
<accession>A0A9D5BB39</accession>
<protein>
    <submittedName>
        <fullName evidence="1">Uncharacterized protein</fullName>
    </submittedName>
</protein>
<keyword evidence="2" id="KW-1185">Reference proteome</keyword>
<comment type="caution">
    <text evidence="1">The sequence shown here is derived from an EMBL/GenBank/DDBJ whole genome shotgun (WGS) entry which is preliminary data.</text>
</comment>
<evidence type="ECO:0000313" key="1">
    <source>
        <dbReference type="EMBL" id="KAI5436014.1"/>
    </source>
</evidence>
<sequence length="192" mass="21859">MHSATGKSPFSLVYTFVPKHVIDLVKLPNVPVVSASENMTNEMERFPVGPYSKLKPRKYDPFKVSRKIKDNAYMVAWCSINSGGTSPLVWDEPRDKLDRNPSLGVVPRFRVVPFPSKGSKLMSLVGRDILGWDLDLTFCWRRFEVARNRRNYLFGVGSEFGGSNDVDLRFRLCEISISLSEISYKLSSESRM</sequence>
<gene>
    <name evidence="1" type="ORF">KIW84_022446</name>
</gene>
<dbReference type="Proteomes" id="UP001058974">
    <property type="component" value="Chromosome 2"/>
</dbReference>
<dbReference type="Gramene" id="Psat02G0244600-T1">
    <property type="protein sequence ID" value="KAI5436014.1"/>
    <property type="gene ID" value="KIW84_022446"/>
</dbReference>
<reference evidence="1 2" key="1">
    <citation type="journal article" date="2022" name="Nat. Genet.">
        <title>Improved pea reference genome and pan-genome highlight genomic features and evolutionary characteristics.</title>
        <authorList>
            <person name="Yang T."/>
            <person name="Liu R."/>
            <person name="Luo Y."/>
            <person name="Hu S."/>
            <person name="Wang D."/>
            <person name="Wang C."/>
            <person name="Pandey M.K."/>
            <person name="Ge S."/>
            <person name="Xu Q."/>
            <person name="Li N."/>
            <person name="Li G."/>
            <person name="Huang Y."/>
            <person name="Saxena R.K."/>
            <person name="Ji Y."/>
            <person name="Li M."/>
            <person name="Yan X."/>
            <person name="He Y."/>
            <person name="Liu Y."/>
            <person name="Wang X."/>
            <person name="Xiang C."/>
            <person name="Varshney R.K."/>
            <person name="Ding H."/>
            <person name="Gao S."/>
            <person name="Zong X."/>
        </authorList>
    </citation>
    <scope>NUCLEOTIDE SEQUENCE [LARGE SCALE GENOMIC DNA]</scope>
    <source>
        <strain evidence="1 2">cv. Zhongwan 6</strain>
    </source>
</reference>
<organism evidence="1 2">
    <name type="scientific">Pisum sativum</name>
    <name type="common">Garden pea</name>
    <name type="synonym">Lathyrus oleraceus</name>
    <dbReference type="NCBI Taxonomy" id="3888"/>
    <lineage>
        <taxon>Eukaryota</taxon>
        <taxon>Viridiplantae</taxon>
        <taxon>Streptophyta</taxon>
        <taxon>Embryophyta</taxon>
        <taxon>Tracheophyta</taxon>
        <taxon>Spermatophyta</taxon>
        <taxon>Magnoliopsida</taxon>
        <taxon>eudicotyledons</taxon>
        <taxon>Gunneridae</taxon>
        <taxon>Pentapetalae</taxon>
        <taxon>rosids</taxon>
        <taxon>fabids</taxon>
        <taxon>Fabales</taxon>
        <taxon>Fabaceae</taxon>
        <taxon>Papilionoideae</taxon>
        <taxon>50 kb inversion clade</taxon>
        <taxon>NPAAA clade</taxon>
        <taxon>Hologalegina</taxon>
        <taxon>IRL clade</taxon>
        <taxon>Fabeae</taxon>
        <taxon>Lathyrus</taxon>
    </lineage>
</organism>
<dbReference type="EMBL" id="JAMSHJ010000002">
    <property type="protein sequence ID" value="KAI5436014.1"/>
    <property type="molecule type" value="Genomic_DNA"/>
</dbReference>
<evidence type="ECO:0000313" key="2">
    <source>
        <dbReference type="Proteomes" id="UP001058974"/>
    </source>
</evidence>
<name>A0A9D5BB39_PEA</name>
<dbReference type="AlphaFoldDB" id="A0A9D5BB39"/>